<reference evidence="13" key="1">
    <citation type="journal article" date="2020" name="Nat. Ecol. Evol.">
        <title>Deeply conserved synteny resolves early events in vertebrate evolution.</title>
        <authorList>
            <person name="Simakov O."/>
            <person name="Marletaz F."/>
            <person name="Yue J.X."/>
            <person name="O'Connell B."/>
            <person name="Jenkins J."/>
            <person name="Brandt A."/>
            <person name="Calef R."/>
            <person name="Tung C.H."/>
            <person name="Huang T.K."/>
            <person name="Schmutz J."/>
            <person name="Satoh N."/>
            <person name="Yu J.K."/>
            <person name="Putnam N.H."/>
            <person name="Green R.E."/>
            <person name="Rokhsar D.S."/>
        </authorList>
    </citation>
    <scope>NUCLEOTIDE SEQUENCE [LARGE SCALE GENOMIC DNA]</scope>
    <source>
        <strain evidence="13">S238N-H82</strain>
    </source>
</reference>
<feature type="region of interest" description="Disordered" evidence="10">
    <location>
        <begin position="346"/>
        <end position="365"/>
    </location>
</feature>
<gene>
    <name evidence="14" type="primary">LOC118428661</name>
</gene>
<evidence type="ECO:0000256" key="8">
    <source>
        <dbReference type="ARBA" id="ARBA00023224"/>
    </source>
</evidence>
<dbReference type="Gene3D" id="1.20.1070.10">
    <property type="entry name" value="Rhodopsin 7-helix transmembrane proteins"/>
    <property type="match status" value="1"/>
</dbReference>
<dbReference type="GO" id="GO:0004966">
    <property type="term" value="F:galanin receptor activity"/>
    <property type="evidence" value="ECO:0000318"/>
    <property type="project" value="GO_Central"/>
</dbReference>
<feature type="transmembrane region" description="Helical" evidence="11">
    <location>
        <begin position="314"/>
        <end position="337"/>
    </location>
</feature>
<dbReference type="AlphaFoldDB" id="A0A9J7M5S3"/>
<dbReference type="PROSITE" id="PS00237">
    <property type="entry name" value="G_PROTEIN_RECEP_F1_1"/>
    <property type="match status" value="1"/>
</dbReference>
<sequence length="379" mass="41605">MEEDNFSTPENFTWLNVTAETLPGAAAGFSESFRVALPVVLGTVFAVGVAGNLVTILWIALRGQPQNTMRTYVLSLSAADLAYLLGGPFYLSSFMLQPKWIYGEFGCRLIVSLDILRLLIYGEFGCRLIVSLDILTLLASILTLTVTSVDRFLAVVYPIKTLGCRSVNSARLSVVLVWLISLILSLPIAVFTRMDTVELPGGASIETCIVDWPSENSKRAYMTATFVLAFPIPLLVVSVCYGRMVTKLCTAVAPASNSSKSNKDKRRVAKMVLEVLAVTVLAVTVMFYICWLPFGVLQLLYYHSALPADRSILYVQICLVGLTYLNSSAHPIIYLCVRERKKKKSRTTVTGLRGRRRAEVSPASPDGEMVPVATVSYAF</sequence>
<organism evidence="13 14">
    <name type="scientific">Branchiostoma floridae</name>
    <name type="common">Florida lancelet</name>
    <name type="synonym">Amphioxus</name>
    <dbReference type="NCBI Taxonomy" id="7739"/>
    <lineage>
        <taxon>Eukaryota</taxon>
        <taxon>Metazoa</taxon>
        <taxon>Chordata</taxon>
        <taxon>Cephalochordata</taxon>
        <taxon>Leptocardii</taxon>
        <taxon>Amphioxiformes</taxon>
        <taxon>Branchiostomatidae</taxon>
        <taxon>Branchiostoma</taxon>
    </lineage>
</organism>
<dbReference type="GO" id="GO:0005886">
    <property type="term" value="C:plasma membrane"/>
    <property type="evidence" value="ECO:0000318"/>
    <property type="project" value="GO_Central"/>
</dbReference>
<protein>
    <submittedName>
        <fullName evidence="14">Galanin receptor type 1-like</fullName>
    </submittedName>
</protein>
<dbReference type="OMA" id="HRSFYRY"/>
<evidence type="ECO:0000313" key="14">
    <source>
        <dbReference type="RefSeq" id="XP_035694665.1"/>
    </source>
</evidence>
<feature type="transmembrane region" description="Helical" evidence="11">
    <location>
        <begin position="35"/>
        <end position="60"/>
    </location>
</feature>
<feature type="transmembrane region" description="Helical" evidence="11">
    <location>
        <begin position="220"/>
        <end position="241"/>
    </location>
</feature>
<keyword evidence="4 11" id="KW-1133">Transmembrane helix</keyword>
<evidence type="ECO:0000256" key="9">
    <source>
        <dbReference type="RuleBase" id="RU000688"/>
    </source>
</evidence>
<keyword evidence="8 9" id="KW-0807">Transducer</keyword>
<dbReference type="KEGG" id="bfo:118428661"/>
<feature type="transmembrane region" description="Helical" evidence="11">
    <location>
        <begin position="128"/>
        <end position="149"/>
    </location>
</feature>
<evidence type="ECO:0000256" key="2">
    <source>
        <dbReference type="ARBA" id="ARBA00022475"/>
    </source>
</evidence>
<name>A0A9J7M5S3_BRAFL</name>
<evidence type="ECO:0000256" key="1">
    <source>
        <dbReference type="ARBA" id="ARBA00004651"/>
    </source>
</evidence>
<evidence type="ECO:0000256" key="5">
    <source>
        <dbReference type="ARBA" id="ARBA00023040"/>
    </source>
</evidence>
<evidence type="ECO:0000256" key="7">
    <source>
        <dbReference type="ARBA" id="ARBA00023170"/>
    </source>
</evidence>
<accession>A0A9J7M5S3</accession>
<dbReference type="SUPFAM" id="SSF81321">
    <property type="entry name" value="Family A G protein-coupled receptor-like"/>
    <property type="match status" value="1"/>
</dbReference>
<dbReference type="RefSeq" id="XP_035694665.1">
    <property type="nucleotide sequence ID" value="XM_035838772.1"/>
</dbReference>
<dbReference type="PRINTS" id="PR00237">
    <property type="entry name" value="GPCRRHODOPSN"/>
</dbReference>
<evidence type="ECO:0000256" key="4">
    <source>
        <dbReference type="ARBA" id="ARBA00022989"/>
    </source>
</evidence>
<comment type="subcellular location">
    <subcellularLocation>
        <location evidence="1">Cell membrane</location>
        <topology evidence="1">Multi-pass membrane protein</topology>
    </subcellularLocation>
</comment>
<feature type="domain" description="G-protein coupled receptors family 1 profile" evidence="12">
    <location>
        <begin position="51"/>
        <end position="334"/>
    </location>
</feature>
<keyword evidence="7 9" id="KW-0675">Receptor</keyword>
<evidence type="ECO:0000256" key="11">
    <source>
        <dbReference type="SAM" id="Phobius"/>
    </source>
</evidence>
<feature type="transmembrane region" description="Helical" evidence="11">
    <location>
        <begin position="170"/>
        <end position="191"/>
    </location>
</feature>
<feature type="transmembrane region" description="Helical" evidence="11">
    <location>
        <begin position="72"/>
        <end position="91"/>
    </location>
</feature>
<dbReference type="Pfam" id="PF00001">
    <property type="entry name" value="7tm_1"/>
    <property type="match status" value="2"/>
</dbReference>
<dbReference type="OrthoDB" id="10046377at2759"/>
<keyword evidence="5 9" id="KW-0297">G-protein coupled receptor</keyword>
<evidence type="ECO:0000256" key="3">
    <source>
        <dbReference type="ARBA" id="ARBA00022692"/>
    </source>
</evidence>
<dbReference type="InterPro" id="IPR000276">
    <property type="entry name" value="GPCR_Rhodpsn"/>
</dbReference>
<evidence type="ECO:0000259" key="12">
    <source>
        <dbReference type="PROSITE" id="PS50262"/>
    </source>
</evidence>
<dbReference type="GO" id="GO:0007218">
    <property type="term" value="P:neuropeptide signaling pathway"/>
    <property type="evidence" value="ECO:0000318"/>
    <property type="project" value="GO_Central"/>
</dbReference>
<dbReference type="InterPro" id="IPR017452">
    <property type="entry name" value="GPCR_Rhodpsn_7TM"/>
</dbReference>
<dbReference type="PANTHER" id="PTHR24230">
    <property type="entry name" value="G-PROTEIN COUPLED RECEPTOR"/>
    <property type="match status" value="1"/>
</dbReference>
<dbReference type="PROSITE" id="PS50262">
    <property type="entry name" value="G_PROTEIN_RECEP_F1_2"/>
    <property type="match status" value="1"/>
</dbReference>
<comment type="similarity">
    <text evidence="9">Belongs to the G-protein coupled receptor 1 family.</text>
</comment>
<keyword evidence="6 11" id="KW-0472">Membrane</keyword>
<evidence type="ECO:0000313" key="13">
    <source>
        <dbReference type="Proteomes" id="UP000001554"/>
    </source>
</evidence>
<dbReference type="GeneID" id="118428661"/>
<reference evidence="14" key="2">
    <citation type="submission" date="2025-08" db="UniProtKB">
        <authorList>
            <consortium name="RefSeq"/>
        </authorList>
    </citation>
    <scope>IDENTIFICATION</scope>
    <source>
        <strain evidence="14">S238N-H82</strain>
        <tissue evidence="14">Testes</tissue>
    </source>
</reference>
<feature type="transmembrane region" description="Helical" evidence="11">
    <location>
        <begin position="271"/>
        <end position="294"/>
    </location>
</feature>
<evidence type="ECO:0000256" key="6">
    <source>
        <dbReference type="ARBA" id="ARBA00023136"/>
    </source>
</evidence>
<dbReference type="Proteomes" id="UP000001554">
    <property type="component" value="Chromosome 13"/>
</dbReference>
<keyword evidence="3 9" id="KW-0812">Transmembrane</keyword>
<keyword evidence="13" id="KW-1185">Reference proteome</keyword>
<proteinExistence type="inferred from homology"/>
<evidence type="ECO:0000256" key="10">
    <source>
        <dbReference type="SAM" id="MobiDB-lite"/>
    </source>
</evidence>
<dbReference type="PANTHER" id="PTHR24230:SF75">
    <property type="entry name" value="RELAXIN FAMILY PEPTIDE RECEPTOR 3"/>
    <property type="match status" value="1"/>
</dbReference>
<keyword evidence="2" id="KW-1003">Cell membrane</keyword>